<feature type="domain" description="HTH tetR-type" evidence="5">
    <location>
        <begin position="1"/>
        <end position="61"/>
    </location>
</feature>
<evidence type="ECO:0000256" key="2">
    <source>
        <dbReference type="ARBA" id="ARBA00023125"/>
    </source>
</evidence>
<dbReference type="RefSeq" id="WP_387415676.1">
    <property type="nucleotide sequence ID" value="NZ_CP191998.1"/>
</dbReference>
<proteinExistence type="predicted"/>
<dbReference type="Proteomes" id="UP001602013">
    <property type="component" value="Unassembled WGS sequence"/>
</dbReference>
<name>A0ABW6SWZ3_9ACTN</name>
<evidence type="ECO:0000313" key="7">
    <source>
        <dbReference type="Proteomes" id="UP001602013"/>
    </source>
</evidence>
<keyword evidence="1" id="KW-0805">Transcription regulation</keyword>
<evidence type="ECO:0000259" key="5">
    <source>
        <dbReference type="PROSITE" id="PS50977"/>
    </source>
</evidence>
<feature type="DNA-binding region" description="H-T-H motif" evidence="4">
    <location>
        <begin position="24"/>
        <end position="43"/>
    </location>
</feature>
<dbReference type="PRINTS" id="PR00455">
    <property type="entry name" value="HTHTETR"/>
</dbReference>
<keyword evidence="3" id="KW-0804">Transcription</keyword>
<protein>
    <submittedName>
        <fullName evidence="6">TetR/AcrR family transcriptional regulator</fullName>
    </submittedName>
</protein>
<dbReference type="Pfam" id="PF00440">
    <property type="entry name" value="TetR_N"/>
    <property type="match status" value="1"/>
</dbReference>
<dbReference type="InterPro" id="IPR050109">
    <property type="entry name" value="HTH-type_TetR-like_transc_reg"/>
</dbReference>
<dbReference type="PANTHER" id="PTHR30055:SF234">
    <property type="entry name" value="HTH-TYPE TRANSCRIPTIONAL REGULATOR BETI"/>
    <property type="match status" value="1"/>
</dbReference>
<dbReference type="PROSITE" id="PS50977">
    <property type="entry name" value="HTH_TETR_2"/>
    <property type="match status" value="1"/>
</dbReference>
<reference evidence="6 7" key="1">
    <citation type="submission" date="2024-10" db="EMBL/GenBank/DDBJ databases">
        <title>The Natural Products Discovery Center: Release of the First 8490 Sequenced Strains for Exploring Actinobacteria Biosynthetic Diversity.</title>
        <authorList>
            <person name="Kalkreuter E."/>
            <person name="Kautsar S.A."/>
            <person name="Yang D."/>
            <person name="Bader C.D."/>
            <person name="Teijaro C.N."/>
            <person name="Fluegel L."/>
            <person name="Davis C.M."/>
            <person name="Simpson J.R."/>
            <person name="Lauterbach L."/>
            <person name="Steele A.D."/>
            <person name="Gui C."/>
            <person name="Meng S."/>
            <person name="Li G."/>
            <person name="Viehrig K."/>
            <person name="Ye F."/>
            <person name="Su P."/>
            <person name="Kiefer A.F."/>
            <person name="Nichols A."/>
            <person name="Cepeda A.J."/>
            <person name="Yan W."/>
            <person name="Fan B."/>
            <person name="Jiang Y."/>
            <person name="Adhikari A."/>
            <person name="Zheng C.-J."/>
            <person name="Schuster L."/>
            <person name="Cowan T.M."/>
            <person name="Smanski M.J."/>
            <person name="Chevrette M.G."/>
            <person name="De Carvalho L.P.S."/>
            <person name="Shen B."/>
        </authorList>
    </citation>
    <scope>NUCLEOTIDE SEQUENCE [LARGE SCALE GENOMIC DNA]</scope>
    <source>
        <strain evidence="6 7">NPDC002173</strain>
    </source>
</reference>
<dbReference type="PANTHER" id="PTHR30055">
    <property type="entry name" value="HTH-TYPE TRANSCRIPTIONAL REGULATOR RUTR"/>
    <property type="match status" value="1"/>
</dbReference>
<sequence length="168" mass="18218">MSKREALIVAAYEAIAEKGFEGLRLRAVAARAGIDHSTLHHYFGTKQDLVDAVVDHATGQVRTGTSADGSREERLCHHLGMVGTMIAQRPELHIVLRELDLRSLRDPRTRATVAAHEEGWRSSLAGFAGAEVELIIATVKGASLCPEQAPAVLKNLCELLRGGRPCTF</sequence>
<dbReference type="InterPro" id="IPR001647">
    <property type="entry name" value="HTH_TetR"/>
</dbReference>
<evidence type="ECO:0000256" key="4">
    <source>
        <dbReference type="PROSITE-ProRule" id="PRU00335"/>
    </source>
</evidence>
<comment type="caution">
    <text evidence="6">The sequence shown here is derived from an EMBL/GenBank/DDBJ whole genome shotgun (WGS) entry which is preliminary data.</text>
</comment>
<gene>
    <name evidence="6" type="ORF">ACFYXI_28410</name>
</gene>
<evidence type="ECO:0000256" key="3">
    <source>
        <dbReference type="ARBA" id="ARBA00023163"/>
    </source>
</evidence>
<keyword evidence="7" id="KW-1185">Reference proteome</keyword>
<keyword evidence="2 4" id="KW-0238">DNA-binding</keyword>
<dbReference type="Gene3D" id="1.10.357.10">
    <property type="entry name" value="Tetracycline Repressor, domain 2"/>
    <property type="match status" value="1"/>
</dbReference>
<dbReference type="EMBL" id="JBIASD010000022">
    <property type="protein sequence ID" value="MFF3669520.1"/>
    <property type="molecule type" value="Genomic_DNA"/>
</dbReference>
<dbReference type="SUPFAM" id="SSF46689">
    <property type="entry name" value="Homeodomain-like"/>
    <property type="match status" value="1"/>
</dbReference>
<accession>A0ABW6SWZ3</accession>
<evidence type="ECO:0000256" key="1">
    <source>
        <dbReference type="ARBA" id="ARBA00023015"/>
    </source>
</evidence>
<dbReference type="InterPro" id="IPR009057">
    <property type="entry name" value="Homeodomain-like_sf"/>
</dbReference>
<evidence type="ECO:0000313" key="6">
    <source>
        <dbReference type="EMBL" id="MFF3669520.1"/>
    </source>
</evidence>
<organism evidence="6 7">
    <name type="scientific">Microtetraspora malaysiensis</name>
    <dbReference type="NCBI Taxonomy" id="161358"/>
    <lineage>
        <taxon>Bacteria</taxon>
        <taxon>Bacillati</taxon>
        <taxon>Actinomycetota</taxon>
        <taxon>Actinomycetes</taxon>
        <taxon>Streptosporangiales</taxon>
        <taxon>Streptosporangiaceae</taxon>
        <taxon>Microtetraspora</taxon>
    </lineage>
</organism>